<sequence>MLKDIDLSQRIVPDKKYKKAMKRLQIKLLGMQRALVDHSIGCIFVFEGWDAAGKGGAIKRLTEGLDPRGYEVHPVSAPTAEEKARHYLQRFMVNMPKYGEIGIFDRSWYGRVLVERVEQFAKEKEWAMAYEEINHFEQLYSSHSFIIMKFWLHISKEEQLRRFESRQNNPLKSWKITDEDWRNREKWDDYERAADDMISKTDTLMAPWHVIEGEDKDFARMKVLQLVADRLEEECIKRDIPLNQYYKIDMD</sequence>
<dbReference type="Pfam" id="PF03976">
    <property type="entry name" value="PPK2"/>
    <property type="match status" value="1"/>
</dbReference>
<dbReference type="PIRSF" id="PIRSF028756">
    <property type="entry name" value="PPK2_prd"/>
    <property type="match status" value="1"/>
</dbReference>
<keyword evidence="5" id="KW-1185">Reference proteome</keyword>
<organism evidence="4 5">
    <name type="scientific">Metabacillus lacus</name>
    <dbReference type="NCBI Taxonomy" id="1983721"/>
    <lineage>
        <taxon>Bacteria</taxon>
        <taxon>Bacillati</taxon>
        <taxon>Bacillota</taxon>
        <taxon>Bacilli</taxon>
        <taxon>Bacillales</taxon>
        <taxon>Bacillaceae</taxon>
        <taxon>Metabacillus</taxon>
    </lineage>
</organism>
<comment type="caution">
    <text evidence="4">The sequence shown here is derived from an EMBL/GenBank/DDBJ whole genome shotgun (WGS) entry which is preliminary data.</text>
</comment>
<protein>
    <submittedName>
        <fullName evidence="4">UDP-galactose-lipid carrier transferase</fullName>
    </submittedName>
</protein>
<gene>
    <name evidence="4" type="ORF">GJU40_16475</name>
</gene>
<dbReference type="OrthoDB" id="9775224at2"/>
<keyword evidence="1 4" id="KW-0808">Transferase</keyword>
<proteinExistence type="predicted"/>
<dbReference type="EMBL" id="WKKI01000043">
    <property type="protein sequence ID" value="MRX73738.1"/>
    <property type="molecule type" value="Genomic_DNA"/>
</dbReference>
<dbReference type="Gene3D" id="3.40.50.300">
    <property type="entry name" value="P-loop containing nucleotide triphosphate hydrolases"/>
    <property type="match status" value="1"/>
</dbReference>
<dbReference type="InterPro" id="IPR016898">
    <property type="entry name" value="Polyphosphate_phosphotransfera"/>
</dbReference>
<dbReference type="SUPFAM" id="SSF52540">
    <property type="entry name" value="P-loop containing nucleoside triphosphate hydrolases"/>
    <property type="match status" value="1"/>
</dbReference>
<evidence type="ECO:0000256" key="2">
    <source>
        <dbReference type="ARBA" id="ARBA00022777"/>
    </source>
</evidence>
<dbReference type="InterPro" id="IPR022488">
    <property type="entry name" value="PPK2-related"/>
</dbReference>
<name>A0A7X2J353_9BACI</name>
<evidence type="ECO:0000259" key="3">
    <source>
        <dbReference type="Pfam" id="PF03976"/>
    </source>
</evidence>
<evidence type="ECO:0000256" key="1">
    <source>
        <dbReference type="ARBA" id="ARBA00022679"/>
    </source>
</evidence>
<dbReference type="RefSeq" id="WP_154309199.1">
    <property type="nucleotide sequence ID" value="NZ_WKKI01000043.1"/>
</dbReference>
<keyword evidence="2" id="KW-0418">Kinase</keyword>
<dbReference type="InterPro" id="IPR027417">
    <property type="entry name" value="P-loop_NTPase"/>
</dbReference>
<evidence type="ECO:0000313" key="4">
    <source>
        <dbReference type="EMBL" id="MRX73738.1"/>
    </source>
</evidence>
<dbReference type="PANTHER" id="PTHR34383">
    <property type="entry name" value="POLYPHOSPHATE:AMP PHOSPHOTRANSFERASE-RELATED"/>
    <property type="match status" value="1"/>
</dbReference>
<dbReference type="GO" id="GO:0008976">
    <property type="term" value="F:polyphosphate kinase activity"/>
    <property type="evidence" value="ECO:0007669"/>
    <property type="project" value="InterPro"/>
</dbReference>
<reference evidence="4 5" key="1">
    <citation type="submission" date="2019-11" db="EMBL/GenBank/DDBJ databases">
        <title>Bacillus lacus genome.</title>
        <authorList>
            <person name="Allen C.J."/>
            <person name="Newman J.D."/>
        </authorList>
    </citation>
    <scope>NUCLEOTIDE SEQUENCE [LARGE SCALE GENOMIC DNA]</scope>
    <source>
        <strain evidence="4 5">KCTC 33946</strain>
    </source>
</reference>
<dbReference type="Proteomes" id="UP000448867">
    <property type="component" value="Unassembled WGS sequence"/>
</dbReference>
<feature type="domain" description="Polyphosphate kinase-2-related" evidence="3">
    <location>
        <begin position="14"/>
        <end position="235"/>
    </location>
</feature>
<evidence type="ECO:0000313" key="5">
    <source>
        <dbReference type="Proteomes" id="UP000448867"/>
    </source>
</evidence>
<dbReference type="PANTHER" id="PTHR34383:SF3">
    <property type="entry name" value="POLYPHOSPHATE:AMP PHOSPHOTRANSFERASE"/>
    <property type="match status" value="1"/>
</dbReference>
<dbReference type="AlphaFoldDB" id="A0A7X2J353"/>
<accession>A0A7X2J353</accession>